<dbReference type="Proteomes" id="UP000004070">
    <property type="component" value="Unassembled WGS sequence"/>
</dbReference>
<dbReference type="PROSITE" id="PS51898">
    <property type="entry name" value="TYR_RECOMBINASE"/>
    <property type="match status" value="1"/>
</dbReference>
<dbReference type="AlphaFoldDB" id="B9CN69"/>
<dbReference type="STRING" id="1383.IV60_GL001434"/>
<reference evidence="3 4" key="1">
    <citation type="submission" date="2009-01" db="EMBL/GenBank/DDBJ databases">
        <authorList>
            <person name="Madupu R."/>
            <person name="Sebastian Y."/>
            <person name="Durkin A.S."/>
            <person name="Torralba M."/>
            <person name="Methe B."/>
            <person name="Sutton G.G."/>
            <person name="Strausberg R.L."/>
            <person name="Nelson K.E."/>
        </authorList>
    </citation>
    <scope>NUCLEOTIDE SEQUENCE [LARGE SCALE GENOMIC DNA]</scope>
    <source>
        <strain evidence="4">ATCC 49626 / DSM 7090 / CCUG 31168 / JCM 10299 / NBRC 15546 / VPI D140H-11A</strain>
    </source>
</reference>
<dbReference type="EMBL" id="ACFE01000003">
    <property type="protein sequence ID" value="EEE17024.1"/>
    <property type="molecule type" value="Genomic_DNA"/>
</dbReference>
<dbReference type="InterPro" id="IPR011010">
    <property type="entry name" value="DNA_brk_join_enz"/>
</dbReference>
<dbReference type="InterPro" id="IPR013762">
    <property type="entry name" value="Integrase-like_cat_sf"/>
</dbReference>
<dbReference type="GO" id="GO:0015074">
    <property type="term" value="P:DNA integration"/>
    <property type="evidence" value="ECO:0007669"/>
    <property type="project" value="InterPro"/>
</dbReference>
<gene>
    <name evidence="3" type="ORF">ATORI0001_1028</name>
</gene>
<name>B9CN69_LANR4</name>
<dbReference type="Gene3D" id="1.10.443.10">
    <property type="entry name" value="Intergrase catalytic core"/>
    <property type="match status" value="1"/>
</dbReference>
<dbReference type="SUPFAM" id="SSF56349">
    <property type="entry name" value="DNA breaking-rejoining enzymes"/>
    <property type="match status" value="1"/>
</dbReference>
<organism evidence="3 4">
    <name type="scientific">Lancefieldella rimae (strain ATCC 49626 / DSM 7090 / CCUG 31168 / NBRC 15546 / VPI D140H-11A)</name>
    <name type="common">Atopobium rimae</name>
    <dbReference type="NCBI Taxonomy" id="553184"/>
    <lineage>
        <taxon>Bacteria</taxon>
        <taxon>Bacillati</taxon>
        <taxon>Actinomycetota</taxon>
        <taxon>Coriobacteriia</taxon>
        <taxon>Coriobacteriales</taxon>
        <taxon>Atopobiaceae</taxon>
        <taxon>Lancefieldella</taxon>
    </lineage>
</organism>
<keyword evidence="1" id="KW-0233">DNA recombination</keyword>
<dbReference type="GeneID" id="84904913"/>
<comment type="caution">
    <text evidence="3">The sequence shown here is derived from an EMBL/GenBank/DDBJ whole genome shotgun (WGS) entry which is preliminary data.</text>
</comment>
<proteinExistence type="predicted"/>
<accession>B9CN69</accession>
<dbReference type="GO" id="GO:0006310">
    <property type="term" value="P:DNA recombination"/>
    <property type="evidence" value="ECO:0007669"/>
    <property type="project" value="UniProtKB-KW"/>
</dbReference>
<sequence>MPRKPMRSNWGSVTEIEKNKRYRIRYWSETKDGYKRASETVRGTKRQAYDRLAALRLNHSEDAPAPTLGQVWGMWVLPRLEKRCADHEISYSTYANYTRTWRLVFVSRGWSSLPVDTVRPMTVQGWYDEITKSQAHFVRIILGAIYAECELRDVCSADVARRHYHMPKAGTTRDAGIWTLEELRQIYATLRGTYLEAWFILAAFGGPRIGEALAVRNSEIELVEFDEVPVAVVPITKQWTQTDEIVNTLKTKQSIHPAVVPGPLGARLYELAQASEDEWILQGPKGMPMTQRRLLRVWKMVCRDAGVKHHPKGKLRNSWQTFTHWELGIEREKIERMMGHKGSSVTEIHYDKPEAEMLAKAAAEAYKLHSYADNWDELGLE</sequence>
<dbReference type="RefSeq" id="WP_003149882.1">
    <property type="nucleotide sequence ID" value="NZ_ACFE01000003.1"/>
</dbReference>
<dbReference type="GO" id="GO:0003677">
    <property type="term" value="F:DNA binding"/>
    <property type="evidence" value="ECO:0007669"/>
    <property type="project" value="InterPro"/>
</dbReference>
<evidence type="ECO:0000259" key="2">
    <source>
        <dbReference type="PROSITE" id="PS51898"/>
    </source>
</evidence>
<protein>
    <submittedName>
        <fullName evidence="3">Site-specific recombinase, phage integrase family</fullName>
    </submittedName>
</protein>
<evidence type="ECO:0000313" key="4">
    <source>
        <dbReference type="Proteomes" id="UP000004070"/>
    </source>
</evidence>
<evidence type="ECO:0000313" key="3">
    <source>
        <dbReference type="EMBL" id="EEE17024.1"/>
    </source>
</evidence>
<dbReference type="InterPro" id="IPR002104">
    <property type="entry name" value="Integrase_catalytic"/>
</dbReference>
<dbReference type="Pfam" id="PF00589">
    <property type="entry name" value="Phage_integrase"/>
    <property type="match status" value="1"/>
</dbReference>
<feature type="domain" description="Tyr recombinase" evidence="2">
    <location>
        <begin position="173"/>
        <end position="363"/>
    </location>
</feature>
<evidence type="ECO:0000256" key="1">
    <source>
        <dbReference type="ARBA" id="ARBA00023172"/>
    </source>
</evidence>